<dbReference type="Pfam" id="PF00072">
    <property type="entry name" value="Response_reg"/>
    <property type="match status" value="1"/>
</dbReference>
<evidence type="ECO:0000256" key="5">
    <source>
        <dbReference type="ARBA" id="ARBA00023125"/>
    </source>
</evidence>
<keyword evidence="6" id="KW-0010">Activator</keyword>
<proteinExistence type="predicted"/>
<evidence type="ECO:0000256" key="7">
    <source>
        <dbReference type="ARBA" id="ARBA00023163"/>
    </source>
</evidence>
<dbReference type="PANTHER" id="PTHR32071:SF113">
    <property type="entry name" value="ALGINATE BIOSYNTHESIS TRANSCRIPTIONAL REGULATORY PROTEIN ALGB"/>
    <property type="match status" value="1"/>
</dbReference>
<dbReference type="PROSITE" id="PS00676">
    <property type="entry name" value="SIGMA54_INTERACT_2"/>
    <property type="match status" value="1"/>
</dbReference>
<dbReference type="Pfam" id="PF02954">
    <property type="entry name" value="HTH_8"/>
    <property type="match status" value="1"/>
</dbReference>
<dbReference type="PANTHER" id="PTHR32071">
    <property type="entry name" value="TRANSCRIPTIONAL REGULATORY PROTEIN"/>
    <property type="match status" value="1"/>
</dbReference>
<feature type="domain" description="Sigma-54 factor interaction" evidence="9">
    <location>
        <begin position="143"/>
        <end position="380"/>
    </location>
</feature>
<evidence type="ECO:0000256" key="6">
    <source>
        <dbReference type="ARBA" id="ARBA00023159"/>
    </source>
</evidence>
<dbReference type="GO" id="GO:0006355">
    <property type="term" value="P:regulation of DNA-templated transcription"/>
    <property type="evidence" value="ECO:0007669"/>
    <property type="project" value="InterPro"/>
</dbReference>
<feature type="modified residue" description="4-aspartylphosphate" evidence="8">
    <location>
        <position position="53"/>
    </location>
</feature>
<keyword evidence="8" id="KW-0597">Phosphoprotein</keyword>
<dbReference type="AlphaFoldDB" id="A0A5N7MYH1"/>
<evidence type="ECO:0000256" key="2">
    <source>
        <dbReference type="ARBA" id="ARBA00022840"/>
    </source>
</evidence>
<dbReference type="EMBL" id="VOSK01000196">
    <property type="protein sequence ID" value="MPR29076.1"/>
    <property type="molecule type" value="Genomic_DNA"/>
</dbReference>
<dbReference type="Pfam" id="PF00158">
    <property type="entry name" value="Sigma54_activat"/>
    <property type="match status" value="1"/>
</dbReference>
<dbReference type="InterPro" id="IPR058031">
    <property type="entry name" value="AAA_lid_NorR"/>
</dbReference>
<dbReference type="Gene3D" id="3.40.50.300">
    <property type="entry name" value="P-loop containing nucleotide triphosphate hydrolases"/>
    <property type="match status" value="1"/>
</dbReference>
<evidence type="ECO:0000256" key="4">
    <source>
        <dbReference type="ARBA" id="ARBA00023015"/>
    </source>
</evidence>
<dbReference type="Pfam" id="PF25601">
    <property type="entry name" value="AAA_lid_14"/>
    <property type="match status" value="1"/>
</dbReference>
<dbReference type="PROSITE" id="PS00688">
    <property type="entry name" value="SIGMA54_INTERACT_3"/>
    <property type="match status" value="1"/>
</dbReference>
<dbReference type="InterPro" id="IPR009057">
    <property type="entry name" value="Homeodomain-like_sf"/>
</dbReference>
<sequence>MGQGILLIEDEEVLAGNIKRYLDRRGYEVVTAGTAVEGFRLFEQGDIDLVLLDLNLPDLHGLKVLEEIRRRDPRVKVVCVTGNGSVQVAVDAMKGGAYDYVTKPVVLSELKLLVDKALGQERLEGALSYYNAREASGSGLPTLLGASSAMAQVRERIRAVVEAERGLIEGSPPAVLIRGETGTGKELAARAFHFEGPRKDAPFIELNCSALPVHLLESELFGHERGAFTDAKERKMGLVEAAHGGTLFLDEIGDTEPGVQLKLLKLLEDRTVRRVGGVRDRVVDVRFISATNQPLEELVRAGRFRSDLYYRLRVVTIDLPPLRARSGDAEMLAEHFLALHARRYGRQGVRFSEGALARIRAHPWPGNVRELRNVVEQALLCSRGDRIEEAHLGITPASDILGATGPAAAPGRIEVAQSVNGTDLAAGALDDAERALIGRALAQSKGNVTQAAKILGISRDTLRYRIEKHGIA</sequence>
<keyword evidence="3" id="KW-0902">Two-component regulatory system</keyword>
<dbReference type="Gene3D" id="3.40.50.2300">
    <property type="match status" value="1"/>
</dbReference>
<evidence type="ECO:0000313" key="11">
    <source>
        <dbReference type="EMBL" id="MPR29076.1"/>
    </source>
</evidence>
<dbReference type="PRINTS" id="PR01590">
    <property type="entry name" value="HTHFIS"/>
</dbReference>
<dbReference type="InterPro" id="IPR003593">
    <property type="entry name" value="AAA+_ATPase"/>
</dbReference>
<keyword evidence="5" id="KW-0238">DNA-binding</keyword>
<dbReference type="PROSITE" id="PS50045">
    <property type="entry name" value="SIGMA54_INTERACT_4"/>
    <property type="match status" value="1"/>
</dbReference>
<dbReference type="FunFam" id="3.40.50.300:FF:000006">
    <property type="entry name" value="DNA-binding transcriptional regulator NtrC"/>
    <property type="match status" value="1"/>
</dbReference>
<feature type="domain" description="Response regulatory" evidence="10">
    <location>
        <begin position="4"/>
        <end position="118"/>
    </location>
</feature>
<dbReference type="InterPro" id="IPR002078">
    <property type="entry name" value="Sigma_54_int"/>
</dbReference>
<evidence type="ECO:0000313" key="12">
    <source>
        <dbReference type="Proteomes" id="UP000403266"/>
    </source>
</evidence>
<evidence type="ECO:0000256" key="1">
    <source>
        <dbReference type="ARBA" id="ARBA00022741"/>
    </source>
</evidence>
<accession>A0A5N7MYH1</accession>
<dbReference type="SMART" id="SM00382">
    <property type="entry name" value="AAA"/>
    <property type="match status" value="1"/>
</dbReference>
<keyword evidence="1" id="KW-0547">Nucleotide-binding</keyword>
<dbReference type="Proteomes" id="UP000403266">
    <property type="component" value="Unassembled WGS sequence"/>
</dbReference>
<comment type="caution">
    <text evidence="11">The sequence shown here is derived from an EMBL/GenBank/DDBJ whole genome shotgun (WGS) entry which is preliminary data.</text>
</comment>
<protein>
    <submittedName>
        <fullName evidence="11">Sigma-54-dependent Fis family transcriptional regulator</fullName>
    </submittedName>
</protein>
<evidence type="ECO:0000259" key="10">
    <source>
        <dbReference type="PROSITE" id="PS50110"/>
    </source>
</evidence>
<name>A0A5N7MYH1_9HYPH</name>
<dbReference type="SUPFAM" id="SSF52172">
    <property type="entry name" value="CheY-like"/>
    <property type="match status" value="1"/>
</dbReference>
<dbReference type="SUPFAM" id="SSF46689">
    <property type="entry name" value="Homeodomain-like"/>
    <property type="match status" value="1"/>
</dbReference>
<keyword evidence="2" id="KW-0067">ATP-binding</keyword>
<dbReference type="PROSITE" id="PS50110">
    <property type="entry name" value="RESPONSE_REGULATORY"/>
    <property type="match status" value="1"/>
</dbReference>
<keyword evidence="7" id="KW-0804">Transcription</keyword>
<dbReference type="InterPro" id="IPR027417">
    <property type="entry name" value="P-loop_NTPase"/>
</dbReference>
<reference evidence="11 12" key="1">
    <citation type="journal article" date="2019" name="Syst. Appl. Microbiol.">
        <title>Microvirga tunisiensis sp. nov., a root nodule symbiotic bacterium isolated from Lupinus micranthus and L. luteus grown in Northern Tunisia.</title>
        <authorList>
            <person name="Msaddak A."/>
            <person name="Rejili M."/>
            <person name="Duran D."/>
            <person name="Mars M."/>
            <person name="Palacios J.M."/>
            <person name="Ruiz-Argueso T."/>
            <person name="Rey L."/>
            <person name="Imperial J."/>
        </authorList>
    </citation>
    <scope>NUCLEOTIDE SEQUENCE [LARGE SCALE GENOMIC DNA]</scope>
    <source>
        <strain evidence="11 12">Lmie10</strain>
    </source>
</reference>
<organism evidence="11 12">
    <name type="scientific">Microvirga tunisiensis</name>
    <dbReference type="NCBI Taxonomy" id="2108360"/>
    <lineage>
        <taxon>Bacteria</taxon>
        <taxon>Pseudomonadati</taxon>
        <taxon>Pseudomonadota</taxon>
        <taxon>Alphaproteobacteria</taxon>
        <taxon>Hyphomicrobiales</taxon>
        <taxon>Methylobacteriaceae</taxon>
        <taxon>Microvirga</taxon>
    </lineage>
</organism>
<dbReference type="InterPro" id="IPR025943">
    <property type="entry name" value="Sigma_54_int_dom_ATP-bd_2"/>
</dbReference>
<evidence type="ECO:0000256" key="3">
    <source>
        <dbReference type="ARBA" id="ARBA00023012"/>
    </source>
</evidence>
<dbReference type="Gene3D" id="1.10.10.60">
    <property type="entry name" value="Homeodomain-like"/>
    <property type="match status" value="1"/>
</dbReference>
<dbReference type="CDD" id="cd00009">
    <property type="entry name" value="AAA"/>
    <property type="match status" value="1"/>
</dbReference>
<dbReference type="Gene3D" id="1.10.8.60">
    <property type="match status" value="1"/>
</dbReference>
<gene>
    <name evidence="11" type="ORF">FS320_29165</name>
</gene>
<keyword evidence="4" id="KW-0805">Transcription regulation</keyword>
<dbReference type="GO" id="GO:0000160">
    <property type="term" value="P:phosphorelay signal transduction system"/>
    <property type="evidence" value="ECO:0007669"/>
    <property type="project" value="UniProtKB-KW"/>
</dbReference>
<dbReference type="InterPro" id="IPR001789">
    <property type="entry name" value="Sig_transdc_resp-reg_receiver"/>
</dbReference>
<dbReference type="InterPro" id="IPR002197">
    <property type="entry name" value="HTH_Fis"/>
</dbReference>
<dbReference type="RefSeq" id="WP_152715768.1">
    <property type="nucleotide sequence ID" value="NZ_VOSJ01000200.1"/>
</dbReference>
<evidence type="ECO:0000256" key="8">
    <source>
        <dbReference type="PROSITE-ProRule" id="PRU00169"/>
    </source>
</evidence>
<dbReference type="GO" id="GO:0005524">
    <property type="term" value="F:ATP binding"/>
    <property type="evidence" value="ECO:0007669"/>
    <property type="project" value="UniProtKB-KW"/>
</dbReference>
<dbReference type="SMART" id="SM00448">
    <property type="entry name" value="REC"/>
    <property type="match status" value="1"/>
</dbReference>
<dbReference type="InterPro" id="IPR025944">
    <property type="entry name" value="Sigma_54_int_dom_CS"/>
</dbReference>
<dbReference type="OrthoDB" id="9761019at2"/>
<keyword evidence="12" id="KW-1185">Reference proteome</keyword>
<dbReference type="GO" id="GO:0043565">
    <property type="term" value="F:sequence-specific DNA binding"/>
    <property type="evidence" value="ECO:0007669"/>
    <property type="project" value="InterPro"/>
</dbReference>
<evidence type="ECO:0000259" key="9">
    <source>
        <dbReference type="PROSITE" id="PS50045"/>
    </source>
</evidence>
<dbReference type="SUPFAM" id="SSF52540">
    <property type="entry name" value="P-loop containing nucleoside triphosphate hydrolases"/>
    <property type="match status" value="1"/>
</dbReference>
<dbReference type="InterPro" id="IPR011006">
    <property type="entry name" value="CheY-like_superfamily"/>
</dbReference>